<evidence type="ECO:0000256" key="5">
    <source>
        <dbReference type="ARBA" id="ARBA00022691"/>
    </source>
</evidence>
<evidence type="ECO:0000256" key="7">
    <source>
        <dbReference type="ARBA" id="ARBA00022946"/>
    </source>
</evidence>
<dbReference type="PANTHER" id="PTHR11727">
    <property type="entry name" value="DIMETHYLADENOSINE TRANSFERASE"/>
    <property type="match status" value="1"/>
</dbReference>
<name>A0A8B7ZBX8_ACAPL</name>
<keyword evidence="5 11" id="KW-0949">S-adenosyl-L-methionine</keyword>
<proteinExistence type="inferred from homology"/>
<keyword evidence="6 11" id="KW-0694">RNA-binding</keyword>
<keyword evidence="2 12" id="KW-0698">rRNA processing</keyword>
<evidence type="ECO:0000313" key="14">
    <source>
        <dbReference type="Proteomes" id="UP000694845"/>
    </source>
</evidence>
<keyword evidence="14" id="KW-1185">Reference proteome</keyword>
<feature type="region of interest" description="Disordered" evidence="13">
    <location>
        <begin position="82"/>
        <end position="108"/>
    </location>
</feature>
<dbReference type="GO" id="GO:0000179">
    <property type="term" value="F:rRNA (adenine-N6,N6-)-dimethyltransferase activity"/>
    <property type="evidence" value="ECO:0007669"/>
    <property type="project" value="UniProtKB-UniRule"/>
</dbReference>
<feature type="binding site" evidence="11">
    <location>
        <position position="186"/>
    </location>
    <ligand>
        <name>S-adenosyl-L-methionine</name>
        <dbReference type="ChEBI" id="CHEBI:59789"/>
    </ligand>
</feature>
<dbReference type="Proteomes" id="UP000694845">
    <property type="component" value="Unplaced"/>
</dbReference>
<keyword evidence="10" id="KW-0804">Transcription</keyword>
<feature type="binding site" evidence="11">
    <location>
        <position position="212"/>
    </location>
    <ligand>
        <name>S-adenosyl-L-methionine</name>
        <dbReference type="ChEBI" id="CHEBI:59789"/>
    </ligand>
</feature>
<evidence type="ECO:0000256" key="9">
    <source>
        <dbReference type="ARBA" id="ARBA00023128"/>
    </source>
</evidence>
<keyword evidence="3 11" id="KW-0489">Methyltransferase</keyword>
<sequence>MSQSLRQGTLTLAWLTSRLSRSLCVRSVISSQGVKTDRLSEILGILPKVQCRNLSLRRNDSYNLESRCHRCPLHNQRFSSSALSWSPKEEDELSRQTKESPVQSHLPTLPPAETIEELREKYKCLRKTKKNRFVLRPELARLVVNKVWPDGNLAKEKALIVETSPGPGILTRQLLNSGAPQIVSLEREKPYLPGLGALASKATGRLRVMHADFFAMHYHGTKDLHPPLVRIDKVFEGLKAVPWEADIPIKVIGSLPHRNERTQAYLIASQLLERLSSFKYGRVQFNVFMSEGCYKVISQPAGNMSKYRALSALMQMSCDIELLHSEPQVSFRLPTSSGEASRTNFSDKDLSLCLVRLTPKRDLFIKHQLSQHQAFVFVYFVRQVLAKRRQLMSKMIEAWAPGHGDIVHDFGYDKETLTGSVNPTDLLRIYMAICHLDSFNGSWMGEDMVGYASRVLDQEHGVEYDDSLASRGILL</sequence>
<dbReference type="AlphaFoldDB" id="A0A8B7ZBX8"/>
<dbReference type="EC" id="2.1.1.-" evidence="12"/>
<evidence type="ECO:0000256" key="3">
    <source>
        <dbReference type="ARBA" id="ARBA00022603"/>
    </source>
</evidence>
<dbReference type="GO" id="GO:0005759">
    <property type="term" value="C:mitochondrial matrix"/>
    <property type="evidence" value="ECO:0007669"/>
    <property type="project" value="TreeGrafter"/>
</dbReference>
<keyword evidence="8" id="KW-0805">Transcription regulation</keyword>
<dbReference type="GeneID" id="110985969"/>
<evidence type="ECO:0000256" key="13">
    <source>
        <dbReference type="SAM" id="MobiDB-lite"/>
    </source>
</evidence>
<evidence type="ECO:0000256" key="4">
    <source>
        <dbReference type="ARBA" id="ARBA00022679"/>
    </source>
</evidence>
<evidence type="ECO:0000256" key="8">
    <source>
        <dbReference type="ARBA" id="ARBA00023015"/>
    </source>
</evidence>
<evidence type="ECO:0000256" key="1">
    <source>
        <dbReference type="ARBA" id="ARBA00004173"/>
    </source>
</evidence>
<evidence type="ECO:0000256" key="11">
    <source>
        <dbReference type="PROSITE-ProRule" id="PRU01026"/>
    </source>
</evidence>
<dbReference type="PROSITE" id="PS51689">
    <property type="entry name" value="SAM_RNA_A_N6_MT"/>
    <property type="match status" value="1"/>
</dbReference>
<dbReference type="RefSeq" id="XP_022103191.1">
    <property type="nucleotide sequence ID" value="XM_022247499.1"/>
</dbReference>
<dbReference type="GO" id="GO:0006391">
    <property type="term" value="P:transcription initiation at mitochondrial promoter"/>
    <property type="evidence" value="ECO:0007669"/>
    <property type="project" value="TreeGrafter"/>
</dbReference>
<dbReference type="GO" id="GO:0034246">
    <property type="term" value="F:mitochondrial transcription factor activity"/>
    <property type="evidence" value="ECO:0007669"/>
    <property type="project" value="TreeGrafter"/>
</dbReference>
<dbReference type="Gene3D" id="3.40.50.150">
    <property type="entry name" value="Vaccinia Virus protein VP39"/>
    <property type="match status" value="1"/>
</dbReference>
<evidence type="ECO:0000313" key="15">
    <source>
        <dbReference type="RefSeq" id="XP_022103189.1"/>
    </source>
</evidence>
<dbReference type="OMA" id="QFRQWPE"/>
<protein>
    <recommendedName>
        <fullName evidence="12">rRNA adenine N(6)-methyltransferase</fullName>
        <ecNumber evidence="12">2.1.1.-</ecNumber>
    </recommendedName>
</protein>
<keyword evidence="9" id="KW-0496">Mitochondrion</keyword>
<dbReference type="InterPro" id="IPR029063">
    <property type="entry name" value="SAM-dependent_MTases_sf"/>
</dbReference>
<evidence type="ECO:0000256" key="10">
    <source>
        <dbReference type="ARBA" id="ARBA00023163"/>
    </source>
</evidence>
<feature type="binding site" evidence="11">
    <location>
        <position position="254"/>
    </location>
    <ligand>
        <name>S-adenosyl-L-methionine</name>
        <dbReference type="ChEBI" id="CHEBI:59789"/>
    </ligand>
</feature>
<evidence type="ECO:0000256" key="6">
    <source>
        <dbReference type="ARBA" id="ARBA00022884"/>
    </source>
</evidence>
<comment type="similarity">
    <text evidence="11 12">Belongs to the class I-like SAM-binding methyltransferase superfamily. rRNA adenine N(6)-methyltransferase family.</text>
</comment>
<accession>A0A8B7ZBX8</accession>
<feature type="binding site" evidence="11">
    <location>
        <position position="134"/>
    </location>
    <ligand>
        <name>S-adenosyl-L-methionine</name>
        <dbReference type="ChEBI" id="CHEBI:59789"/>
    </ligand>
</feature>
<evidence type="ECO:0000313" key="16">
    <source>
        <dbReference type="RefSeq" id="XP_022103191.1"/>
    </source>
</evidence>
<comment type="subcellular location">
    <subcellularLocation>
        <location evidence="1">Mitochondrion</location>
    </subcellularLocation>
</comment>
<dbReference type="Pfam" id="PF00398">
    <property type="entry name" value="RrnaAD"/>
    <property type="match status" value="1"/>
</dbReference>
<dbReference type="GO" id="GO:0003723">
    <property type="term" value="F:RNA binding"/>
    <property type="evidence" value="ECO:0007669"/>
    <property type="project" value="UniProtKB-UniRule"/>
</dbReference>
<dbReference type="OrthoDB" id="9895503at2759"/>
<evidence type="ECO:0000256" key="2">
    <source>
        <dbReference type="ARBA" id="ARBA00022552"/>
    </source>
</evidence>
<dbReference type="SUPFAM" id="SSF53335">
    <property type="entry name" value="S-adenosyl-L-methionine-dependent methyltransferases"/>
    <property type="match status" value="1"/>
</dbReference>
<gene>
    <name evidence="15 16" type="primary">LOC110985969</name>
</gene>
<keyword evidence="4 11" id="KW-0808">Transferase</keyword>
<dbReference type="RefSeq" id="XP_022103189.1">
    <property type="nucleotide sequence ID" value="XM_022247497.1"/>
</dbReference>
<organism evidence="14 15">
    <name type="scientific">Acanthaster planci</name>
    <name type="common">Crown-of-thorns starfish</name>
    <dbReference type="NCBI Taxonomy" id="133434"/>
    <lineage>
        <taxon>Eukaryota</taxon>
        <taxon>Metazoa</taxon>
        <taxon>Echinodermata</taxon>
        <taxon>Eleutherozoa</taxon>
        <taxon>Asterozoa</taxon>
        <taxon>Asteroidea</taxon>
        <taxon>Valvatacea</taxon>
        <taxon>Valvatida</taxon>
        <taxon>Acanthasteridae</taxon>
        <taxon>Acanthaster</taxon>
    </lineage>
</organism>
<comment type="caution">
    <text evidence="11">Lacks conserved residue(s) required for the propagation of feature annotation.</text>
</comment>
<reference evidence="15 16" key="1">
    <citation type="submission" date="2025-04" db="UniProtKB">
        <authorList>
            <consortium name="RefSeq"/>
        </authorList>
    </citation>
    <scope>IDENTIFICATION</scope>
</reference>
<keyword evidence="7" id="KW-0809">Transit peptide</keyword>
<dbReference type="InterPro" id="IPR001737">
    <property type="entry name" value="KsgA/Erm"/>
</dbReference>
<dbReference type="KEGG" id="aplc:110985969"/>
<dbReference type="PANTHER" id="PTHR11727:SF13">
    <property type="entry name" value="DIMETHYLADENOSINE TRANSFERASE 2, MITOCHONDRIAL"/>
    <property type="match status" value="1"/>
</dbReference>
<evidence type="ECO:0000256" key="12">
    <source>
        <dbReference type="RuleBase" id="RU362106"/>
    </source>
</evidence>